<reference evidence="4" key="1">
    <citation type="submission" date="2021-11" db="EMBL/GenBank/DDBJ databases">
        <authorList>
            <person name="Schell T."/>
        </authorList>
    </citation>
    <scope>NUCLEOTIDE SEQUENCE</scope>
    <source>
        <strain evidence="4">M5</strain>
    </source>
</reference>
<feature type="domain" description="C-type lectin" evidence="3">
    <location>
        <begin position="158"/>
        <end position="279"/>
    </location>
</feature>
<evidence type="ECO:0000259" key="3">
    <source>
        <dbReference type="PROSITE" id="PS50041"/>
    </source>
</evidence>
<dbReference type="InterPro" id="IPR001304">
    <property type="entry name" value="C-type_lectin-like"/>
</dbReference>
<dbReference type="InterPro" id="IPR016187">
    <property type="entry name" value="CTDL_fold"/>
</dbReference>
<dbReference type="InterPro" id="IPR018378">
    <property type="entry name" value="C-type_lectin_CS"/>
</dbReference>
<dbReference type="PROSITE" id="PS00615">
    <property type="entry name" value="C_TYPE_LECTIN_1"/>
    <property type="match status" value="1"/>
</dbReference>
<feature type="signal peptide" evidence="2">
    <location>
        <begin position="1"/>
        <end position="20"/>
    </location>
</feature>
<dbReference type="OrthoDB" id="418245at2759"/>
<dbReference type="PROSITE" id="PS50041">
    <property type="entry name" value="C_TYPE_LECTIN_2"/>
    <property type="match status" value="1"/>
</dbReference>
<name>A0A8J2S793_9CRUS</name>
<comment type="caution">
    <text evidence="4">The sequence shown here is derived from an EMBL/GenBank/DDBJ whole genome shotgun (WGS) entry which is preliminary data.</text>
</comment>
<dbReference type="CDD" id="cd00037">
    <property type="entry name" value="CLECT"/>
    <property type="match status" value="1"/>
</dbReference>
<sequence length="282" mass="31539">MNNQITFYTIALTLVGCCYGNVVLPRDNELLPGCGGYMFVDDEVVIDGPFNENCIMQFETQEDRVLAFSVVDGNIKDALQLLNIHDGFGVDSPMLKVENQIGHEVSRKNKPRVLYTKSSEAIVQFTKTSHSNMKLKIQKAVDCPLGIGDNTQCGRVVDDVSCYCATFTGRTFTDQTMFCLDKKMKLAIFENRTEEENVQATWPGTAGAYYTSMTDARREGTWVWESSMTVLKAGDYTNWFPGRPSYVANNVEDCMLYGGSYLQFWGDINCATLARAICEAQP</sequence>
<dbReference type="Pfam" id="PF00059">
    <property type="entry name" value="Lectin_C"/>
    <property type="match status" value="1"/>
</dbReference>
<organism evidence="4 5">
    <name type="scientific">Daphnia galeata</name>
    <dbReference type="NCBI Taxonomy" id="27404"/>
    <lineage>
        <taxon>Eukaryota</taxon>
        <taxon>Metazoa</taxon>
        <taxon>Ecdysozoa</taxon>
        <taxon>Arthropoda</taxon>
        <taxon>Crustacea</taxon>
        <taxon>Branchiopoda</taxon>
        <taxon>Diplostraca</taxon>
        <taxon>Cladocera</taxon>
        <taxon>Anomopoda</taxon>
        <taxon>Daphniidae</taxon>
        <taxon>Daphnia</taxon>
    </lineage>
</organism>
<keyword evidence="5" id="KW-1185">Reference proteome</keyword>
<dbReference type="InterPro" id="IPR016186">
    <property type="entry name" value="C-type_lectin-like/link_sf"/>
</dbReference>
<dbReference type="Proteomes" id="UP000789390">
    <property type="component" value="Unassembled WGS sequence"/>
</dbReference>
<evidence type="ECO:0000313" key="4">
    <source>
        <dbReference type="EMBL" id="CAH0111989.1"/>
    </source>
</evidence>
<feature type="chain" id="PRO_5035146075" description="C-type lectin domain-containing protein" evidence="2">
    <location>
        <begin position="21"/>
        <end position="282"/>
    </location>
</feature>
<keyword evidence="1" id="KW-1015">Disulfide bond</keyword>
<dbReference type="SMART" id="SM00034">
    <property type="entry name" value="CLECT"/>
    <property type="match status" value="1"/>
</dbReference>
<dbReference type="EMBL" id="CAKKLH010000319">
    <property type="protein sequence ID" value="CAH0111989.1"/>
    <property type="molecule type" value="Genomic_DNA"/>
</dbReference>
<evidence type="ECO:0000256" key="2">
    <source>
        <dbReference type="SAM" id="SignalP"/>
    </source>
</evidence>
<proteinExistence type="predicted"/>
<gene>
    <name evidence="4" type="ORF">DGAL_LOCUS15646</name>
</gene>
<keyword evidence="2" id="KW-0732">Signal</keyword>
<protein>
    <recommendedName>
        <fullName evidence="3">C-type lectin domain-containing protein</fullName>
    </recommendedName>
</protein>
<dbReference type="SUPFAM" id="SSF56436">
    <property type="entry name" value="C-type lectin-like"/>
    <property type="match status" value="1"/>
</dbReference>
<accession>A0A8J2S793</accession>
<dbReference type="AlphaFoldDB" id="A0A8J2S793"/>
<evidence type="ECO:0000256" key="1">
    <source>
        <dbReference type="ARBA" id="ARBA00023157"/>
    </source>
</evidence>
<evidence type="ECO:0000313" key="5">
    <source>
        <dbReference type="Proteomes" id="UP000789390"/>
    </source>
</evidence>
<dbReference type="Gene3D" id="3.10.100.10">
    <property type="entry name" value="Mannose-Binding Protein A, subunit A"/>
    <property type="match status" value="1"/>
</dbReference>